<dbReference type="PANTHER" id="PTHR37984:SF5">
    <property type="entry name" value="PROTEIN NYNRIN-LIKE"/>
    <property type="match status" value="1"/>
</dbReference>
<dbReference type="Proteomes" id="UP000886998">
    <property type="component" value="Unassembled WGS sequence"/>
</dbReference>
<dbReference type="InterPro" id="IPR012337">
    <property type="entry name" value="RNaseH-like_sf"/>
</dbReference>
<dbReference type="PANTHER" id="PTHR37984">
    <property type="entry name" value="PROTEIN CBG26694"/>
    <property type="match status" value="1"/>
</dbReference>
<reference evidence="4" key="1">
    <citation type="submission" date="2020-08" db="EMBL/GenBank/DDBJ databases">
        <title>Multicomponent nature underlies the extraordinary mechanical properties of spider dragline silk.</title>
        <authorList>
            <person name="Kono N."/>
            <person name="Nakamura H."/>
            <person name="Mori M."/>
            <person name="Yoshida Y."/>
            <person name="Ohtoshi R."/>
            <person name="Malay A.D."/>
            <person name="Moran D.A.P."/>
            <person name="Tomita M."/>
            <person name="Numata K."/>
            <person name="Arakawa K."/>
        </authorList>
    </citation>
    <scope>NUCLEOTIDE SEQUENCE</scope>
</reference>
<sequence>MNVLSVETWSNSLYDDDDDIQVAEAVIKMRPNVQGNIHIKDEIGWVVPRPPSIEPISPEEPSLYLDNFLSQISPIVLPPRDPTFQSDFSSGDPQRKRKNGNSQSRKDNIVADTLSKIDEICLPPAIDYAAIATAQDSDLSNYNLKFDRLPVIGSEYMIPCGVSTDHPRPCIPAAFLREIFERYYRTSHPGIRSSVKLILKKFSWPNLRRDVTSRSQGCIECHNCKVSRHIHSQIGTFPLVSKRFDELHPDIIGPLHATSGYRHCVTIVDRFTRRPEALPFMDICAETIALQFIVAGFQHFVHRLT</sequence>
<comment type="caution">
    <text evidence="4">The sequence shown here is derived from an EMBL/GenBank/DDBJ whole genome shotgun (WGS) entry which is preliminary data.</text>
</comment>
<feature type="region of interest" description="Disordered" evidence="2">
    <location>
        <begin position="81"/>
        <end position="107"/>
    </location>
</feature>
<accession>A0A8X7BW61</accession>
<dbReference type="Gene3D" id="3.30.420.10">
    <property type="entry name" value="Ribonuclease H-like superfamily/Ribonuclease H"/>
    <property type="match status" value="1"/>
</dbReference>
<evidence type="ECO:0000313" key="4">
    <source>
        <dbReference type="EMBL" id="GFY47251.1"/>
    </source>
</evidence>
<organism evidence="4 5">
    <name type="scientific">Trichonephila inaurata madagascariensis</name>
    <dbReference type="NCBI Taxonomy" id="2747483"/>
    <lineage>
        <taxon>Eukaryota</taxon>
        <taxon>Metazoa</taxon>
        <taxon>Ecdysozoa</taxon>
        <taxon>Arthropoda</taxon>
        <taxon>Chelicerata</taxon>
        <taxon>Arachnida</taxon>
        <taxon>Araneae</taxon>
        <taxon>Araneomorphae</taxon>
        <taxon>Entelegynae</taxon>
        <taxon>Araneoidea</taxon>
        <taxon>Nephilidae</taxon>
        <taxon>Trichonephila</taxon>
        <taxon>Trichonephila inaurata</taxon>
    </lineage>
</organism>
<dbReference type="InterPro" id="IPR041588">
    <property type="entry name" value="Integrase_H2C2"/>
</dbReference>
<dbReference type="SUPFAM" id="SSF53098">
    <property type="entry name" value="Ribonuclease H-like"/>
    <property type="match status" value="1"/>
</dbReference>
<protein>
    <recommendedName>
        <fullName evidence="1">RNA-directed DNA polymerase</fullName>
        <ecNumber evidence="1">2.7.7.49</ecNumber>
    </recommendedName>
</protein>
<dbReference type="EMBL" id="BMAV01005857">
    <property type="protein sequence ID" value="GFY47251.1"/>
    <property type="molecule type" value="Genomic_DNA"/>
</dbReference>
<dbReference type="InterPro" id="IPR036397">
    <property type="entry name" value="RNaseH_sf"/>
</dbReference>
<evidence type="ECO:0000259" key="3">
    <source>
        <dbReference type="Pfam" id="PF17921"/>
    </source>
</evidence>
<gene>
    <name evidence="4" type="primary">BSL78_07387</name>
    <name evidence="4" type="ORF">TNIN_34411</name>
</gene>
<proteinExistence type="predicted"/>
<dbReference type="Gene3D" id="1.10.340.70">
    <property type="match status" value="1"/>
</dbReference>
<dbReference type="EC" id="2.7.7.49" evidence="1"/>
<name>A0A8X7BW61_9ARAC</name>
<dbReference type="AlphaFoldDB" id="A0A8X7BW61"/>
<feature type="domain" description="Integrase zinc-binding" evidence="3">
    <location>
        <begin position="171"/>
        <end position="226"/>
    </location>
</feature>
<dbReference type="OrthoDB" id="6434907at2759"/>
<dbReference type="InterPro" id="IPR050951">
    <property type="entry name" value="Retrovirus_Pol_polyprotein"/>
</dbReference>
<feature type="compositionally biased region" description="Polar residues" evidence="2">
    <location>
        <begin position="83"/>
        <end position="92"/>
    </location>
</feature>
<dbReference type="GO" id="GO:0003676">
    <property type="term" value="F:nucleic acid binding"/>
    <property type="evidence" value="ECO:0007669"/>
    <property type="project" value="InterPro"/>
</dbReference>
<dbReference type="GO" id="GO:0003964">
    <property type="term" value="F:RNA-directed DNA polymerase activity"/>
    <property type="evidence" value="ECO:0007669"/>
    <property type="project" value="UniProtKB-EC"/>
</dbReference>
<evidence type="ECO:0000256" key="1">
    <source>
        <dbReference type="ARBA" id="ARBA00012493"/>
    </source>
</evidence>
<dbReference type="Pfam" id="PF17921">
    <property type="entry name" value="Integrase_H2C2"/>
    <property type="match status" value="1"/>
</dbReference>
<keyword evidence="5" id="KW-1185">Reference proteome</keyword>
<evidence type="ECO:0000313" key="5">
    <source>
        <dbReference type="Proteomes" id="UP000886998"/>
    </source>
</evidence>
<evidence type="ECO:0000256" key="2">
    <source>
        <dbReference type="SAM" id="MobiDB-lite"/>
    </source>
</evidence>